<evidence type="ECO:0000313" key="4">
    <source>
        <dbReference type="Proteomes" id="UP001187192"/>
    </source>
</evidence>
<dbReference type="Gene3D" id="3.80.10.10">
    <property type="entry name" value="Ribonuclease Inhibitor"/>
    <property type="match status" value="1"/>
</dbReference>
<keyword evidence="4" id="KW-1185">Reference proteome</keyword>
<proteinExistence type="predicted"/>
<accession>A0AA87ZEV2</accession>
<dbReference type="InterPro" id="IPR032675">
    <property type="entry name" value="LRR_dom_sf"/>
</dbReference>
<dbReference type="EMBL" id="BTGU01001453">
    <property type="protein sequence ID" value="GMN23376.1"/>
    <property type="molecule type" value="Genomic_DNA"/>
</dbReference>
<dbReference type="InterPro" id="IPR055414">
    <property type="entry name" value="LRR_R13L4/SHOC2-like"/>
</dbReference>
<organism evidence="3 4">
    <name type="scientific">Ficus carica</name>
    <name type="common">Common fig</name>
    <dbReference type="NCBI Taxonomy" id="3494"/>
    <lineage>
        <taxon>Eukaryota</taxon>
        <taxon>Viridiplantae</taxon>
        <taxon>Streptophyta</taxon>
        <taxon>Embryophyta</taxon>
        <taxon>Tracheophyta</taxon>
        <taxon>Spermatophyta</taxon>
        <taxon>Magnoliopsida</taxon>
        <taxon>eudicotyledons</taxon>
        <taxon>Gunneridae</taxon>
        <taxon>Pentapetalae</taxon>
        <taxon>rosids</taxon>
        <taxon>fabids</taxon>
        <taxon>Rosales</taxon>
        <taxon>Moraceae</taxon>
        <taxon>Ficeae</taxon>
        <taxon>Ficus</taxon>
    </lineage>
</organism>
<feature type="domain" description="Disease resistance R13L4/SHOC-2-like LRR" evidence="2">
    <location>
        <begin position="2"/>
        <end position="103"/>
    </location>
</feature>
<sequence length="271" mass="30683">MKCLESLYVSSTNEEDIIDLESMTCPPEFLRRLHLVGPLRKLPDWITKLQNLTKITVQCSKLEDDPLKVLRILPELVALRIWNEAFVGEQLHFEEGGFPKLKEVPSGIQHLRNLEMLMFIDMPNELMESVSMERGITSIVYANLVGNKCEDMTILYVIILEIWMDCIRKDCIEFLLIHHSRSGFRPSNDLGLGFAPPVTAFVVAPPPSASRSLPSSPVLGRGRGECERRRHEAWTMGRDVGLGRRDETRSGSGLATPARQWWVMGSGRVAR</sequence>
<reference evidence="3" key="1">
    <citation type="submission" date="2023-07" db="EMBL/GenBank/DDBJ databases">
        <title>draft genome sequence of fig (Ficus carica).</title>
        <authorList>
            <person name="Takahashi T."/>
            <person name="Nishimura K."/>
        </authorList>
    </citation>
    <scope>NUCLEOTIDE SEQUENCE</scope>
</reference>
<protein>
    <recommendedName>
        <fullName evidence="2">Disease resistance R13L4/SHOC-2-like LRR domain-containing protein</fullName>
    </recommendedName>
</protein>
<evidence type="ECO:0000256" key="1">
    <source>
        <dbReference type="ARBA" id="ARBA00022737"/>
    </source>
</evidence>
<keyword evidence="1" id="KW-0677">Repeat</keyword>
<dbReference type="Pfam" id="PF23598">
    <property type="entry name" value="LRR_14"/>
    <property type="match status" value="1"/>
</dbReference>
<comment type="caution">
    <text evidence="3">The sequence shown here is derived from an EMBL/GenBank/DDBJ whole genome shotgun (WGS) entry which is preliminary data.</text>
</comment>
<gene>
    <name evidence="3" type="ORF">TIFTF001_040448</name>
</gene>
<dbReference type="Proteomes" id="UP001187192">
    <property type="component" value="Unassembled WGS sequence"/>
</dbReference>
<dbReference type="SUPFAM" id="SSF52058">
    <property type="entry name" value="L domain-like"/>
    <property type="match status" value="1"/>
</dbReference>
<evidence type="ECO:0000313" key="3">
    <source>
        <dbReference type="EMBL" id="GMN23376.1"/>
    </source>
</evidence>
<dbReference type="AlphaFoldDB" id="A0AA87ZEV2"/>
<name>A0AA87ZEV2_FICCA</name>
<evidence type="ECO:0000259" key="2">
    <source>
        <dbReference type="Pfam" id="PF23598"/>
    </source>
</evidence>